<evidence type="ECO:0000256" key="2">
    <source>
        <dbReference type="ARBA" id="ARBA00022980"/>
    </source>
</evidence>
<protein>
    <submittedName>
        <fullName evidence="6">60S ribosomal protein L24-A</fullName>
    </submittedName>
</protein>
<dbReference type="PROSITE" id="PS01073">
    <property type="entry name" value="RIBOSOMAL_L24E"/>
    <property type="match status" value="1"/>
</dbReference>
<comment type="similarity">
    <text evidence="1">Belongs to the eukaryotic ribosomal protein eL24 family.</text>
</comment>
<dbReference type="Gene3D" id="6.10.250.1270">
    <property type="match status" value="1"/>
</dbReference>
<dbReference type="Gene3D" id="2.30.170.20">
    <property type="entry name" value="Ribosomal protein L24e"/>
    <property type="match status" value="1"/>
</dbReference>
<feature type="compositionally biased region" description="Low complexity" evidence="4">
    <location>
        <begin position="130"/>
        <end position="151"/>
    </location>
</feature>
<feature type="compositionally biased region" description="Basic and acidic residues" evidence="4">
    <location>
        <begin position="89"/>
        <end position="129"/>
    </location>
</feature>
<evidence type="ECO:0000256" key="4">
    <source>
        <dbReference type="SAM" id="MobiDB-lite"/>
    </source>
</evidence>
<dbReference type="Proteomes" id="UP001497600">
    <property type="component" value="Chromosome E"/>
</dbReference>
<evidence type="ECO:0000256" key="1">
    <source>
        <dbReference type="ARBA" id="ARBA00005647"/>
    </source>
</evidence>
<evidence type="ECO:0000259" key="5">
    <source>
        <dbReference type="Pfam" id="PF01246"/>
    </source>
</evidence>
<keyword evidence="2 6" id="KW-0689">Ribosomal protein</keyword>
<dbReference type="InterPro" id="IPR056366">
    <property type="entry name" value="Ribosomal_eL24"/>
</dbReference>
<sequence length="157" mass="17738">MKIELDSFSGAKIYPGRGTLFVRGDSKIFRFQSSKSASLFHQRKNPRRISWTVLYRRQHKKGISEETSKRRSRKTVKNQRAIVGASLELIKERRSQKPADRKKARDSKLAEDKEAKKAAKAARKAEKAKSAASGTSSSKFSKQQSKGAFQKVHATSR</sequence>
<keyword evidence="7" id="KW-1185">Reference proteome</keyword>
<name>A0ABP0ED59_9ASCO</name>
<evidence type="ECO:0000256" key="3">
    <source>
        <dbReference type="ARBA" id="ARBA00023274"/>
    </source>
</evidence>
<dbReference type="Pfam" id="PF01246">
    <property type="entry name" value="Ribosomal_L24e"/>
    <property type="match status" value="1"/>
</dbReference>
<evidence type="ECO:0000313" key="7">
    <source>
        <dbReference type="Proteomes" id="UP001497600"/>
    </source>
</evidence>
<gene>
    <name evidence="6" type="primary">RPL24A</name>
    <name evidence="6" type="ORF">CAAN4_E00782</name>
</gene>
<dbReference type="CDD" id="cd00472">
    <property type="entry name" value="Ribosomal_L24e_L24"/>
    <property type="match status" value="1"/>
</dbReference>
<feature type="region of interest" description="Disordered" evidence="4">
    <location>
        <begin position="60"/>
        <end position="157"/>
    </location>
</feature>
<proteinExistence type="inferred from homology"/>
<feature type="domain" description="Large ribosomal subunit protein eL24-related N-terminal" evidence="5">
    <location>
        <begin position="1"/>
        <end position="66"/>
    </location>
</feature>
<dbReference type="InterPro" id="IPR000988">
    <property type="entry name" value="Ribosomal_eL24-rel_N"/>
</dbReference>
<dbReference type="GO" id="GO:0005840">
    <property type="term" value="C:ribosome"/>
    <property type="evidence" value="ECO:0007669"/>
    <property type="project" value="UniProtKB-KW"/>
</dbReference>
<dbReference type="InterPro" id="IPR038630">
    <property type="entry name" value="L24e/L24_sf"/>
</dbReference>
<accession>A0ABP0ED59</accession>
<dbReference type="PANTHER" id="PTHR10792:SF1">
    <property type="entry name" value="RIBOSOMAL PROTEIN L24"/>
    <property type="match status" value="1"/>
</dbReference>
<reference evidence="6 7" key="1">
    <citation type="submission" date="2024-01" db="EMBL/GenBank/DDBJ databases">
        <authorList>
            <consortium name="Genoscope - CEA"/>
            <person name="William W."/>
        </authorList>
    </citation>
    <scope>NUCLEOTIDE SEQUENCE [LARGE SCALE GENOMIC DNA]</scope>
    <source>
        <strain evidence="6 7">29B2s-10</strain>
    </source>
</reference>
<keyword evidence="3" id="KW-0687">Ribonucleoprotein</keyword>
<dbReference type="EMBL" id="OZ004257">
    <property type="protein sequence ID" value="CAK7906463.1"/>
    <property type="molecule type" value="Genomic_DNA"/>
</dbReference>
<dbReference type="InterPro" id="IPR023442">
    <property type="entry name" value="Ribosomal_eL24_CS"/>
</dbReference>
<organism evidence="6 7">
    <name type="scientific">[Candida] anglica</name>
    <dbReference type="NCBI Taxonomy" id="148631"/>
    <lineage>
        <taxon>Eukaryota</taxon>
        <taxon>Fungi</taxon>
        <taxon>Dikarya</taxon>
        <taxon>Ascomycota</taxon>
        <taxon>Saccharomycotina</taxon>
        <taxon>Pichiomycetes</taxon>
        <taxon>Debaryomycetaceae</taxon>
        <taxon>Kurtzmaniella</taxon>
    </lineage>
</organism>
<dbReference type="PANTHER" id="PTHR10792">
    <property type="entry name" value="60S RIBOSOMAL PROTEIN L24"/>
    <property type="match status" value="1"/>
</dbReference>
<dbReference type="SUPFAM" id="SSF57716">
    <property type="entry name" value="Glucocorticoid receptor-like (DNA-binding domain)"/>
    <property type="match status" value="1"/>
</dbReference>
<evidence type="ECO:0000313" key="6">
    <source>
        <dbReference type="EMBL" id="CAK7906463.1"/>
    </source>
</evidence>